<proteinExistence type="predicted"/>
<keyword evidence="2" id="KW-1185">Reference proteome</keyword>
<organism evidence="1 2">
    <name type="scientific">Pedobacter lithocola</name>
    <dbReference type="NCBI Taxonomy" id="1908239"/>
    <lineage>
        <taxon>Bacteria</taxon>
        <taxon>Pseudomonadati</taxon>
        <taxon>Bacteroidota</taxon>
        <taxon>Sphingobacteriia</taxon>
        <taxon>Sphingobacteriales</taxon>
        <taxon>Sphingobacteriaceae</taxon>
        <taxon>Pedobacter</taxon>
    </lineage>
</organism>
<comment type="caution">
    <text evidence="1">The sequence shown here is derived from an EMBL/GenBank/DDBJ whole genome shotgun (WGS) entry which is preliminary data.</text>
</comment>
<gene>
    <name evidence="1" type="ORF">ACFOWA_06820</name>
</gene>
<sequence length="175" mass="19757">MNIPILSLSLTLLLLINPKTIVLDNKDLFSNPNNITASWLGFLHSKNDEKLISNVPMFIYSDAQAGTAKIICVPKSPELWSSKFRGKTKEQKASITKTLLTGIMNHTIGDKYFKIYALFQSPNVKSKTNNAVQTYPSTVEIYKNDGTLWNKIEKTTISNVAQFRELQYDLAKNLK</sequence>
<dbReference type="EMBL" id="JBHSBW010000007">
    <property type="protein sequence ID" value="MFC4210885.1"/>
    <property type="molecule type" value="Genomic_DNA"/>
</dbReference>
<dbReference type="Proteomes" id="UP001595789">
    <property type="component" value="Unassembled WGS sequence"/>
</dbReference>
<evidence type="ECO:0000313" key="1">
    <source>
        <dbReference type="EMBL" id="MFC4210885.1"/>
    </source>
</evidence>
<evidence type="ECO:0000313" key="2">
    <source>
        <dbReference type="Proteomes" id="UP001595789"/>
    </source>
</evidence>
<reference evidence="2" key="1">
    <citation type="journal article" date="2019" name="Int. J. Syst. Evol. Microbiol.">
        <title>The Global Catalogue of Microorganisms (GCM) 10K type strain sequencing project: providing services to taxonomists for standard genome sequencing and annotation.</title>
        <authorList>
            <consortium name="The Broad Institute Genomics Platform"/>
            <consortium name="The Broad Institute Genome Sequencing Center for Infectious Disease"/>
            <person name="Wu L."/>
            <person name="Ma J."/>
        </authorList>
    </citation>
    <scope>NUCLEOTIDE SEQUENCE [LARGE SCALE GENOMIC DNA]</scope>
    <source>
        <strain evidence="2">CCM 8691</strain>
    </source>
</reference>
<dbReference type="RefSeq" id="WP_378983176.1">
    <property type="nucleotide sequence ID" value="NZ_JBHSBW010000007.1"/>
</dbReference>
<name>A0ABV8P6G7_9SPHI</name>
<protein>
    <submittedName>
        <fullName evidence="1">Uncharacterized protein</fullName>
    </submittedName>
</protein>
<accession>A0ABV8P6G7</accession>